<feature type="compositionally biased region" description="Polar residues" evidence="1">
    <location>
        <begin position="55"/>
        <end position="68"/>
    </location>
</feature>
<dbReference type="EMBL" id="ML996692">
    <property type="protein sequence ID" value="KAF2402078.1"/>
    <property type="molecule type" value="Genomic_DNA"/>
</dbReference>
<protein>
    <submittedName>
        <fullName evidence="2">Uncharacterized protein</fullName>
    </submittedName>
</protein>
<sequence>MTALLQIARNNFWSVCAAACPASPPLTSAFGCWPVLISTDQYPPRSFSAAKQPPAQGSRQASRPTSLPRNAGLYIGDQIPAHRSLDMGLISPSPAIGL</sequence>
<keyword evidence="3" id="KW-1185">Reference proteome</keyword>
<name>A0A6G1I1A6_9PEZI</name>
<accession>A0A6G1I1A6</accession>
<evidence type="ECO:0000256" key="1">
    <source>
        <dbReference type="SAM" id="MobiDB-lite"/>
    </source>
</evidence>
<feature type="region of interest" description="Disordered" evidence="1">
    <location>
        <begin position="44"/>
        <end position="72"/>
    </location>
</feature>
<dbReference type="Proteomes" id="UP000799640">
    <property type="component" value="Unassembled WGS sequence"/>
</dbReference>
<evidence type="ECO:0000313" key="3">
    <source>
        <dbReference type="Proteomes" id="UP000799640"/>
    </source>
</evidence>
<reference evidence="2" key="1">
    <citation type="journal article" date="2020" name="Stud. Mycol.">
        <title>101 Dothideomycetes genomes: a test case for predicting lifestyles and emergence of pathogens.</title>
        <authorList>
            <person name="Haridas S."/>
            <person name="Albert R."/>
            <person name="Binder M."/>
            <person name="Bloem J."/>
            <person name="Labutti K."/>
            <person name="Salamov A."/>
            <person name="Andreopoulos B."/>
            <person name="Baker S."/>
            <person name="Barry K."/>
            <person name="Bills G."/>
            <person name="Bluhm B."/>
            <person name="Cannon C."/>
            <person name="Castanera R."/>
            <person name="Culley D."/>
            <person name="Daum C."/>
            <person name="Ezra D."/>
            <person name="Gonzalez J."/>
            <person name="Henrissat B."/>
            <person name="Kuo A."/>
            <person name="Liang C."/>
            <person name="Lipzen A."/>
            <person name="Lutzoni F."/>
            <person name="Magnuson J."/>
            <person name="Mondo S."/>
            <person name="Nolan M."/>
            <person name="Ohm R."/>
            <person name="Pangilinan J."/>
            <person name="Park H.-J."/>
            <person name="Ramirez L."/>
            <person name="Alfaro M."/>
            <person name="Sun H."/>
            <person name="Tritt A."/>
            <person name="Yoshinaga Y."/>
            <person name="Zwiers L.-H."/>
            <person name="Turgeon B."/>
            <person name="Goodwin S."/>
            <person name="Spatafora J."/>
            <person name="Crous P."/>
            <person name="Grigoriev I."/>
        </authorList>
    </citation>
    <scope>NUCLEOTIDE SEQUENCE</scope>
    <source>
        <strain evidence="2">CBS 262.69</strain>
    </source>
</reference>
<organism evidence="2 3">
    <name type="scientific">Trichodelitschia bisporula</name>
    <dbReference type="NCBI Taxonomy" id="703511"/>
    <lineage>
        <taxon>Eukaryota</taxon>
        <taxon>Fungi</taxon>
        <taxon>Dikarya</taxon>
        <taxon>Ascomycota</taxon>
        <taxon>Pezizomycotina</taxon>
        <taxon>Dothideomycetes</taxon>
        <taxon>Dothideomycetes incertae sedis</taxon>
        <taxon>Phaeotrichales</taxon>
        <taxon>Phaeotrichaceae</taxon>
        <taxon>Trichodelitschia</taxon>
    </lineage>
</organism>
<proteinExistence type="predicted"/>
<dbReference type="AlphaFoldDB" id="A0A6G1I1A6"/>
<gene>
    <name evidence="2" type="ORF">EJ06DRAFT_373430</name>
</gene>
<evidence type="ECO:0000313" key="2">
    <source>
        <dbReference type="EMBL" id="KAF2402078.1"/>
    </source>
</evidence>